<dbReference type="EMBL" id="OX459120">
    <property type="protein sequence ID" value="CAI9099365.1"/>
    <property type="molecule type" value="Genomic_DNA"/>
</dbReference>
<keyword evidence="3" id="KW-1185">Reference proteome</keyword>
<evidence type="ECO:0000313" key="3">
    <source>
        <dbReference type="Proteomes" id="UP001161247"/>
    </source>
</evidence>
<protein>
    <submittedName>
        <fullName evidence="2">OLC1v1036172C1</fullName>
    </submittedName>
</protein>
<name>A0AAV1CVC4_OLDCO</name>
<dbReference type="Proteomes" id="UP001161247">
    <property type="component" value="Chromosome 3"/>
</dbReference>
<evidence type="ECO:0000313" key="2">
    <source>
        <dbReference type="EMBL" id="CAI9099365.1"/>
    </source>
</evidence>
<evidence type="ECO:0000256" key="1">
    <source>
        <dbReference type="SAM" id="Phobius"/>
    </source>
</evidence>
<keyword evidence="1" id="KW-0812">Transmembrane</keyword>
<organism evidence="2 3">
    <name type="scientific">Oldenlandia corymbosa var. corymbosa</name>
    <dbReference type="NCBI Taxonomy" id="529605"/>
    <lineage>
        <taxon>Eukaryota</taxon>
        <taxon>Viridiplantae</taxon>
        <taxon>Streptophyta</taxon>
        <taxon>Embryophyta</taxon>
        <taxon>Tracheophyta</taxon>
        <taxon>Spermatophyta</taxon>
        <taxon>Magnoliopsida</taxon>
        <taxon>eudicotyledons</taxon>
        <taxon>Gunneridae</taxon>
        <taxon>Pentapetalae</taxon>
        <taxon>asterids</taxon>
        <taxon>lamiids</taxon>
        <taxon>Gentianales</taxon>
        <taxon>Rubiaceae</taxon>
        <taxon>Rubioideae</taxon>
        <taxon>Spermacoceae</taxon>
        <taxon>Hedyotis-Oldenlandia complex</taxon>
        <taxon>Oldenlandia</taxon>
    </lineage>
</organism>
<feature type="non-terminal residue" evidence="2">
    <location>
        <position position="1"/>
    </location>
</feature>
<dbReference type="AlphaFoldDB" id="A0AAV1CVC4"/>
<feature type="transmembrane region" description="Helical" evidence="1">
    <location>
        <begin position="15"/>
        <end position="33"/>
    </location>
</feature>
<proteinExistence type="predicted"/>
<keyword evidence="1" id="KW-1133">Transmembrane helix</keyword>
<accession>A0AAV1CVC4</accession>
<keyword evidence="1" id="KW-0472">Membrane</keyword>
<reference evidence="2" key="1">
    <citation type="submission" date="2023-03" db="EMBL/GenBank/DDBJ databases">
        <authorList>
            <person name="Julca I."/>
        </authorList>
    </citation>
    <scope>NUCLEOTIDE SEQUENCE</scope>
</reference>
<gene>
    <name evidence="2" type="ORF">OLC1_LOCUS9401</name>
</gene>
<sequence>QQTTTGVTPIDTMRVVAFDSVLVIRLIILVFNLRVSKNHHLYSVDFSYYPFLFELVGMVIHEMKKKSEHTEHQEYHQHHDRIIS</sequence>